<evidence type="ECO:0000313" key="4">
    <source>
        <dbReference type="Proteomes" id="UP000248706"/>
    </source>
</evidence>
<evidence type="ECO:0000313" key="3">
    <source>
        <dbReference type="EMBL" id="RAQ95410.1"/>
    </source>
</evidence>
<feature type="domain" description="HD-GYP" evidence="2">
    <location>
        <begin position="42"/>
        <end position="213"/>
    </location>
</feature>
<evidence type="ECO:0000259" key="2">
    <source>
        <dbReference type="PROSITE" id="PS51832"/>
    </source>
</evidence>
<dbReference type="NCBIfam" id="TIGR00277">
    <property type="entry name" value="HDIG"/>
    <property type="match status" value="1"/>
</dbReference>
<dbReference type="SUPFAM" id="SSF109604">
    <property type="entry name" value="HD-domain/PDEase-like"/>
    <property type="match status" value="1"/>
</dbReference>
<dbReference type="Proteomes" id="UP000248706">
    <property type="component" value="Unassembled WGS sequence"/>
</dbReference>
<proteinExistence type="predicted"/>
<dbReference type="PANTHER" id="PTHR43155:SF2">
    <property type="entry name" value="CYCLIC DI-GMP PHOSPHODIESTERASE PA4108"/>
    <property type="match status" value="1"/>
</dbReference>
<dbReference type="PROSITE" id="PS51832">
    <property type="entry name" value="HD_GYP"/>
    <property type="match status" value="1"/>
</dbReference>
<sequence length="213" mass="23385">MVRSGWQQRRANRTTVQETLLIGSKPEPVETTPVLTDSAQQEPPLLAGGFAHLLRSLREYDGQLYHHSLHVYLLTAPLLQALRLSVHESILIELAALFHDLGKVALPRQLLHKATALTAEEFAQIRTHCLKGALLLSRLQAPQVMVRAVYHHHERWDGHGYPTGLAGEAIPLGARLIAISDAFAVMTSGRSYQVPRPPPPGPDGASAPCRHPV</sequence>
<dbReference type="InterPro" id="IPR003607">
    <property type="entry name" value="HD/PDEase_dom"/>
</dbReference>
<protein>
    <recommendedName>
        <fullName evidence="2">HD-GYP domain-containing protein</fullName>
    </recommendedName>
</protein>
<dbReference type="InterPro" id="IPR006675">
    <property type="entry name" value="HDIG_dom"/>
</dbReference>
<dbReference type="EMBL" id="MCIF01000002">
    <property type="protein sequence ID" value="RAQ95410.1"/>
    <property type="molecule type" value="Genomic_DNA"/>
</dbReference>
<organism evidence="3 4">
    <name type="scientific">Thermogemmatispora tikiterensis</name>
    <dbReference type="NCBI Taxonomy" id="1825093"/>
    <lineage>
        <taxon>Bacteria</taxon>
        <taxon>Bacillati</taxon>
        <taxon>Chloroflexota</taxon>
        <taxon>Ktedonobacteria</taxon>
        <taxon>Thermogemmatisporales</taxon>
        <taxon>Thermogemmatisporaceae</taxon>
        <taxon>Thermogemmatispora</taxon>
    </lineage>
</organism>
<accession>A0A328VI18</accession>
<feature type="compositionally biased region" description="Low complexity" evidence="1">
    <location>
        <begin position="203"/>
        <end position="213"/>
    </location>
</feature>
<feature type="region of interest" description="Disordered" evidence="1">
    <location>
        <begin position="190"/>
        <end position="213"/>
    </location>
</feature>
<dbReference type="Pfam" id="PF13487">
    <property type="entry name" value="HD_5"/>
    <property type="match status" value="1"/>
</dbReference>
<comment type="caution">
    <text evidence="3">The sequence shown here is derived from an EMBL/GenBank/DDBJ whole genome shotgun (WGS) entry which is preliminary data.</text>
</comment>
<dbReference type="InterPro" id="IPR037522">
    <property type="entry name" value="HD_GYP_dom"/>
</dbReference>
<keyword evidence="4" id="KW-1185">Reference proteome</keyword>
<evidence type="ECO:0000256" key="1">
    <source>
        <dbReference type="SAM" id="MobiDB-lite"/>
    </source>
</evidence>
<reference evidence="3 4" key="1">
    <citation type="submission" date="2016-08" db="EMBL/GenBank/DDBJ databases">
        <title>Analysis of Carbohydrate Active Enzymes in Thermogemmatispora T81 Reveals Carbohydrate Degradation Ability.</title>
        <authorList>
            <person name="Tomazini A."/>
            <person name="Lal S."/>
            <person name="Stott M."/>
            <person name="Henrissat B."/>
            <person name="Polikarpov I."/>
            <person name="Sparling R."/>
            <person name="Levin D.B."/>
        </authorList>
    </citation>
    <scope>NUCLEOTIDE SEQUENCE [LARGE SCALE GENOMIC DNA]</scope>
    <source>
        <strain evidence="3 4">T81</strain>
    </source>
</reference>
<gene>
    <name evidence="3" type="ORF">A4R35_07670</name>
</gene>
<dbReference type="Gene3D" id="1.10.3210.10">
    <property type="entry name" value="Hypothetical protein af1432"/>
    <property type="match status" value="1"/>
</dbReference>
<name>A0A328VI18_9CHLR</name>
<dbReference type="SMART" id="SM00471">
    <property type="entry name" value="HDc"/>
    <property type="match status" value="1"/>
</dbReference>
<dbReference type="AlphaFoldDB" id="A0A328VI18"/>
<dbReference type="CDD" id="cd00077">
    <property type="entry name" value="HDc"/>
    <property type="match status" value="1"/>
</dbReference>
<dbReference type="PANTHER" id="PTHR43155">
    <property type="entry name" value="CYCLIC DI-GMP PHOSPHODIESTERASE PA4108-RELATED"/>
    <property type="match status" value="1"/>
</dbReference>